<evidence type="ECO:0000313" key="2">
    <source>
        <dbReference type="Proteomes" id="UP000008680"/>
    </source>
</evidence>
<dbReference type="RefSeq" id="WP_012956461.1">
    <property type="nucleotide sequence ID" value="NC_013790.1"/>
</dbReference>
<dbReference type="PATRIC" id="fig|634498.28.peg.1663"/>
<dbReference type="GeneID" id="8771325"/>
<evidence type="ECO:0000313" key="1">
    <source>
        <dbReference type="EMBL" id="ADC47513.1"/>
    </source>
</evidence>
<gene>
    <name evidence="1" type="ordered locus">mru_1663</name>
</gene>
<dbReference type="EMBL" id="CP001719">
    <property type="protein sequence ID" value="ADC47513.1"/>
    <property type="molecule type" value="Genomic_DNA"/>
</dbReference>
<sequence>MSQERYKHIRESLFDYINAFLINKYDELYYFNMYESAENMNWDVEYIFKLKYSLTFHEKKNLEIRIRKDLKKFLKEKFEMNIYELAILIILEDNELHSKI</sequence>
<dbReference type="STRING" id="634498.mru_1663"/>
<name>D3DYW3_METRM</name>
<dbReference type="HOGENOM" id="CLU_2299377_0_0_2"/>
<protein>
    <submittedName>
        <fullName evidence="1">Uncharacterized protein</fullName>
    </submittedName>
</protein>
<keyword evidence="2" id="KW-1185">Reference proteome</keyword>
<dbReference type="AlphaFoldDB" id="D3DYW3"/>
<accession>D3DYW3</accession>
<dbReference type="KEGG" id="mru:mru_1663"/>
<dbReference type="Proteomes" id="UP000008680">
    <property type="component" value="Chromosome"/>
</dbReference>
<proteinExistence type="predicted"/>
<organism evidence="1 2">
    <name type="scientific">Methanobrevibacter ruminantium (strain ATCC 35063 / DSM 1093 / JCM 13430 / OCM 146 / M1)</name>
    <name type="common">Methanobacterium ruminantium</name>
    <dbReference type="NCBI Taxonomy" id="634498"/>
    <lineage>
        <taxon>Archaea</taxon>
        <taxon>Methanobacteriati</taxon>
        <taxon>Methanobacteriota</taxon>
        <taxon>Methanomada group</taxon>
        <taxon>Methanobacteria</taxon>
        <taxon>Methanobacteriales</taxon>
        <taxon>Methanobacteriaceae</taxon>
        <taxon>Methanobrevibacter</taxon>
    </lineage>
</organism>
<reference evidence="1 2" key="1">
    <citation type="journal article" date="2010" name="PLoS ONE">
        <title>The genome sequence of the rumen methanogen Methanobrevibacter ruminantium reveals new possibilities for controlling ruminant methane emissions.</title>
        <authorList>
            <person name="Leahy S.C."/>
            <person name="Kelly W.J."/>
            <person name="Altermann E."/>
            <person name="Ronimus R.S."/>
            <person name="Yeoman C.J."/>
            <person name="Pacheco D.M."/>
            <person name="Li D."/>
            <person name="Kong Z."/>
            <person name="McTavish S."/>
            <person name="Sang C."/>
            <person name="Lambie S.C."/>
            <person name="Janssen P.H."/>
            <person name="Dey D."/>
            <person name="Attwood G.T."/>
        </authorList>
    </citation>
    <scope>NUCLEOTIDE SEQUENCE [LARGE SCALE GENOMIC DNA]</scope>
    <source>
        <strain evidence="2">ATCC 35063 / DSM 1093 / JCM 13430 / OCM 146 / M1</strain>
    </source>
</reference>